<dbReference type="EMBL" id="WHJE01000001">
    <property type="protein sequence ID" value="KAE8766158.1"/>
    <property type="molecule type" value="Genomic_DNA"/>
</dbReference>
<keyword evidence="4 6" id="KW-0472">Membrane</keyword>
<keyword evidence="3 6" id="KW-1133">Transmembrane helix</keyword>
<dbReference type="OrthoDB" id="9786493at2"/>
<evidence type="ECO:0000256" key="6">
    <source>
        <dbReference type="SAM" id="Phobius"/>
    </source>
</evidence>
<evidence type="ECO:0000313" key="7">
    <source>
        <dbReference type="EMBL" id="KAE8766158.1"/>
    </source>
</evidence>
<dbReference type="Proteomes" id="UP000451860">
    <property type="component" value="Unassembled WGS sequence"/>
</dbReference>
<evidence type="ECO:0000313" key="8">
    <source>
        <dbReference type="Proteomes" id="UP000451860"/>
    </source>
</evidence>
<dbReference type="GO" id="GO:0005886">
    <property type="term" value="C:plasma membrane"/>
    <property type="evidence" value="ECO:0007669"/>
    <property type="project" value="TreeGrafter"/>
</dbReference>
<dbReference type="GO" id="GO:0015499">
    <property type="term" value="F:formate transmembrane transporter activity"/>
    <property type="evidence" value="ECO:0007669"/>
    <property type="project" value="TreeGrafter"/>
</dbReference>
<feature type="transmembrane region" description="Helical" evidence="6">
    <location>
        <begin position="61"/>
        <end position="90"/>
    </location>
</feature>
<proteinExistence type="inferred from homology"/>
<comment type="caution">
    <text evidence="7">The sequence shown here is derived from an EMBL/GenBank/DDBJ whole genome shotgun (WGS) entry which is preliminary data.</text>
</comment>
<dbReference type="Pfam" id="PF01226">
    <property type="entry name" value="Form_Nir_trans"/>
    <property type="match status" value="1"/>
</dbReference>
<dbReference type="Gene3D" id="1.20.1080.10">
    <property type="entry name" value="Glycerol uptake facilitator protein"/>
    <property type="match status" value="1"/>
</dbReference>
<feature type="transmembrane region" description="Helical" evidence="6">
    <location>
        <begin position="191"/>
        <end position="215"/>
    </location>
</feature>
<evidence type="ECO:0000256" key="3">
    <source>
        <dbReference type="ARBA" id="ARBA00022989"/>
    </source>
</evidence>
<feature type="transmembrane region" description="Helical" evidence="6">
    <location>
        <begin position="235"/>
        <end position="257"/>
    </location>
</feature>
<protein>
    <submittedName>
        <fullName evidence="7">Formate/nitrite transporter family protein</fullName>
    </submittedName>
</protein>
<dbReference type="PANTHER" id="PTHR30520">
    <property type="entry name" value="FORMATE TRANSPORTER-RELATED"/>
    <property type="match status" value="1"/>
</dbReference>
<feature type="transmembrane region" description="Helical" evidence="6">
    <location>
        <begin position="153"/>
        <end position="179"/>
    </location>
</feature>
<dbReference type="AlphaFoldDB" id="A0A7J5UV56"/>
<comment type="subcellular location">
    <subcellularLocation>
        <location evidence="1">Membrane</location>
        <topology evidence="1">Multi-pass membrane protein</topology>
    </subcellularLocation>
</comment>
<organism evidence="7 8">
    <name type="scientific">Georgenia thermotolerans</name>
    <dbReference type="NCBI Taxonomy" id="527326"/>
    <lineage>
        <taxon>Bacteria</taxon>
        <taxon>Bacillati</taxon>
        <taxon>Actinomycetota</taxon>
        <taxon>Actinomycetes</taxon>
        <taxon>Micrococcales</taxon>
        <taxon>Bogoriellaceae</taxon>
        <taxon>Georgenia</taxon>
    </lineage>
</organism>
<reference evidence="7 8" key="1">
    <citation type="submission" date="2019-10" db="EMBL/GenBank/DDBJ databases">
        <title>Georgenia wutianyii sp. nov. and Georgenia yuyongxinii sp. nov. isolated from plateau pika (Ochotona curzoniae) in the Qinghai-Tibet plateau of China.</title>
        <authorList>
            <person name="Tian Z."/>
        </authorList>
    </citation>
    <scope>NUCLEOTIDE SEQUENCE [LARGE SCALE GENOMIC DNA]</scope>
    <source>
        <strain evidence="7 8">DSM 21501</strain>
    </source>
</reference>
<evidence type="ECO:0000256" key="4">
    <source>
        <dbReference type="ARBA" id="ARBA00023136"/>
    </source>
</evidence>
<dbReference type="InterPro" id="IPR000292">
    <property type="entry name" value="For/NO2_transpt"/>
</dbReference>
<sequence>MSYVEPAAVVDAMVALGAKKAHLRRGQLVLRGTLGGMFLGVATTLALTAATQTGLPFAGALVFPVGFVMVLLLGFEMVTGSFAVVPLAVLERRATATEMARAFWWVIVGHLLGGVLFGLLFAATASEMWTTPDAPVARALVDLAAHKTLDHQYLGAAGILLVVLKGVLCNWLVGTGVVMGLTSTRTGGKILAMWLPVMTFFALGLEHGVVNLFVVPGAMMLGAPIGLGDWWLWNQIPALVGNFLGALVFVALAMYAAHRRPAPEVAPVPAVSPRSRSVADA</sequence>
<feature type="transmembrane region" description="Helical" evidence="6">
    <location>
        <begin position="102"/>
        <end position="123"/>
    </location>
</feature>
<comment type="similarity">
    <text evidence="5">Belongs to the FNT transporter (TC 1.A.16) family.</text>
</comment>
<evidence type="ECO:0000256" key="5">
    <source>
        <dbReference type="ARBA" id="ARBA00049660"/>
    </source>
</evidence>
<accession>A0A7J5UV56</accession>
<dbReference type="InterPro" id="IPR023271">
    <property type="entry name" value="Aquaporin-like"/>
</dbReference>
<keyword evidence="2 6" id="KW-0812">Transmembrane</keyword>
<keyword evidence="8" id="KW-1185">Reference proteome</keyword>
<gene>
    <name evidence="7" type="ORF">GB883_00545</name>
</gene>
<dbReference type="PANTHER" id="PTHR30520:SF6">
    <property type="entry name" value="FORMATE_NITRATE FAMILY TRANSPORTER (EUROFUNG)"/>
    <property type="match status" value="1"/>
</dbReference>
<name>A0A7J5UV56_9MICO</name>
<dbReference type="RefSeq" id="WP_152199507.1">
    <property type="nucleotide sequence ID" value="NZ_VUKF01000001.1"/>
</dbReference>
<feature type="transmembrane region" description="Helical" evidence="6">
    <location>
        <begin position="28"/>
        <end position="49"/>
    </location>
</feature>
<evidence type="ECO:0000256" key="2">
    <source>
        <dbReference type="ARBA" id="ARBA00022692"/>
    </source>
</evidence>
<evidence type="ECO:0000256" key="1">
    <source>
        <dbReference type="ARBA" id="ARBA00004141"/>
    </source>
</evidence>